<protein>
    <recommendedName>
        <fullName evidence="2">Myb/SANT-like domain-containing protein</fullName>
    </recommendedName>
</protein>
<keyword evidence="4" id="KW-1185">Reference proteome</keyword>
<accession>A0ABR3W0J0</accession>
<dbReference type="Pfam" id="PF12776">
    <property type="entry name" value="Myb_DNA-bind_3"/>
    <property type="match status" value="1"/>
</dbReference>
<evidence type="ECO:0000313" key="4">
    <source>
        <dbReference type="Proteomes" id="UP001586593"/>
    </source>
</evidence>
<reference evidence="3 4" key="1">
    <citation type="journal article" date="2024" name="Commun. Biol.">
        <title>Comparative genomic analysis of thermophilic fungi reveals convergent evolutionary adaptations and gene losses.</title>
        <authorList>
            <person name="Steindorff A.S."/>
            <person name="Aguilar-Pontes M.V."/>
            <person name="Robinson A.J."/>
            <person name="Andreopoulos B."/>
            <person name="LaButti K."/>
            <person name="Kuo A."/>
            <person name="Mondo S."/>
            <person name="Riley R."/>
            <person name="Otillar R."/>
            <person name="Haridas S."/>
            <person name="Lipzen A."/>
            <person name="Grimwood J."/>
            <person name="Schmutz J."/>
            <person name="Clum A."/>
            <person name="Reid I.D."/>
            <person name="Moisan M.C."/>
            <person name="Butler G."/>
            <person name="Nguyen T.T.M."/>
            <person name="Dewar K."/>
            <person name="Conant G."/>
            <person name="Drula E."/>
            <person name="Henrissat B."/>
            <person name="Hansel C."/>
            <person name="Singer S."/>
            <person name="Hutchinson M.I."/>
            <person name="de Vries R.P."/>
            <person name="Natvig D.O."/>
            <person name="Powell A.J."/>
            <person name="Tsang A."/>
            <person name="Grigoriev I.V."/>
        </authorList>
    </citation>
    <scope>NUCLEOTIDE SEQUENCE [LARGE SCALE GENOMIC DNA]</scope>
    <source>
        <strain evidence="3 4">ATCC 24622</strain>
    </source>
</reference>
<dbReference type="Proteomes" id="UP001586593">
    <property type="component" value="Unassembled WGS sequence"/>
</dbReference>
<name>A0ABR3W0J0_9PEZI</name>
<evidence type="ECO:0000259" key="2">
    <source>
        <dbReference type="Pfam" id="PF12776"/>
    </source>
</evidence>
<feature type="compositionally biased region" description="Low complexity" evidence="1">
    <location>
        <begin position="233"/>
        <end position="295"/>
    </location>
</feature>
<comment type="caution">
    <text evidence="3">The sequence shown here is derived from an EMBL/GenBank/DDBJ whole genome shotgun (WGS) entry which is preliminary data.</text>
</comment>
<feature type="region of interest" description="Disordered" evidence="1">
    <location>
        <begin position="1"/>
        <end position="30"/>
    </location>
</feature>
<sequence>MSEEEFPLGSRADGSSARQSRGGKHRGPRFTWNPAYEQTFFRSLCESVQLGLREGSTFKAEAWDRAGRALVERHNAYANKSHLINKSDNARKKFRLWRSIREDPDFLYNPATKTVTASEEVWKRHIEKEPLSRSLKGRPFEYEDFYEILFPDVIGTGGAPKRATRLRRKDVSVDPEADESRTPTPGLADLAGNTPAYAKNGSAAPHHHHQQQQQQQQQPPLPTPSSSDPNNLSSTAPPSNIANSNAANTAPAAANNASIPHPNLPATTTPGAAAAADAAPQTTSLSSSSALTPPEESAPHSRKRFLPSDGALTRSAATPTYGKRRRTDSLQVQPSGWTQPVLPPAPAAQAVPPQQQQQQQHHPQQQLIPPQQPHQQQQTYDGGALAALAEALRSAKSRPGWPEQALDLFFREFADEDMDLQIKIAEKALTDENKAMVFCKMPMVLRKHWVKRLREVHNRVA</sequence>
<proteinExistence type="predicted"/>
<dbReference type="PANTHER" id="PTHR46929:SF3">
    <property type="entry name" value="MYB_SANT-LIKE DOMAIN-CONTAINING PROTEIN"/>
    <property type="match status" value="1"/>
</dbReference>
<evidence type="ECO:0000313" key="3">
    <source>
        <dbReference type="EMBL" id="KAL1849962.1"/>
    </source>
</evidence>
<gene>
    <name evidence="3" type="ORF">VTK73DRAFT_9753</name>
</gene>
<dbReference type="InterPro" id="IPR024752">
    <property type="entry name" value="Myb/SANT-like_dom"/>
</dbReference>
<organism evidence="3 4">
    <name type="scientific">Phialemonium thermophilum</name>
    <dbReference type="NCBI Taxonomy" id="223376"/>
    <lineage>
        <taxon>Eukaryota</taxon>
        <taxon>Fungi</taxon>
        <taxon>Dikarya</taxon>
        <taxon>Ascomycota</taxon>
        <taxon>Pezizomycotina</taxon>
        <taxon>Sordariomycetes</taxon>
        <taxon>Sordariomycetidae</taxon>
        <taxon>Cephalothecales</taxon>
        <taxon>Cephalothecaceae</taxon>
        <taxon>Phialemonium</taxon>
    </lineage>
</organism>
<feature type="domain" description="Myb/SANT-like" evidence="2">
    <location>
        <begin position="31"/>
        <end position="125"/>
    </location>
</feature>
<evidence type="ECO:0000256" key="1">
    <source>
        <dbReference type="SAM" id="MobiDB-lite"/>
    </source>
</evidence>
<dbReference type="EMBL" id="JAZHXJ010000847">
    <property type="protein sequence ID" value="KAL1849962.1"/>
    <property type="molecule type" value="Genomic_DNA"/>
</dbReference>
<feature type="compositionally biased region" description="Polar residues" evidence="1">
    <location>
        <begin position="329"/>
        <end position="338"/>
    </location>
</feature>
<feature type="compositionally biased region" description="Low complexity" evidence="1">
    <location>
        <begin position="347"/>
        <end position="380"/>
    </location>
</feature>
<dbReference type="PANTHER" id="PTHR46929">
    <property type="entry name" value="EXPRESSED PROTEIN"/>
    <property type="match status" value="1"/>
</dbReference>
<feature type="region of interest" description="Disordered" evidence="1">
    <location>
        <begin position="157"/>
        <end position="380"/>
    </location>
</feature>